<feature type="chain" id="PRO_5040144279" description="Hexosyltransferase" evidence="11">
    <location>
        <begin position="24"/>
        <end position="384"/>
    </location>
</feature>
<evidence type="ECO:0000313" key="13">
    <source>
        <dbReference type="Proteomes" id="UP001153069"/>
    </source>
</evidence>
<keyword evidence="13" id="KW-1185">Reference proteome</keyword>
<evidence type="ECO:0000256" key="2">
    <source>
        <dbReference type="ARBA" id="ARBA00008661"/>
    </source>
</evidence>
<keyword evidence="9" id="KW-0472">Membrane</keyword>
<reference evidence="12" key="1">
    <citation type="submission" date="2020-06" db="EMBL/GenBank/DDBJ databases">
        <authorList>
            <consortium name="Plant Systems Biology data submission"/>
        </authorList>
    </citation>
    <scope>NUCLEOTIDE SEQUENCE</scope>
    <source>
        <strain evidence="12">D6</strain>
    </source>
</reference>
<keyword evidence="4" id="KW-0808">Transferase</keyword>
<proteinExistence type="inferred from homology"/>
<keyword evidence="11" id="KW-0732">Signal</keyword>
<evidence type="ECO:0000256" key="9">
    <source>
        <dbReference type="ARBA" id="ARBA00023136"/>
    </source>
</evidence>
<dbReference type="Gene3D" id="3.90.550.50">
    <property type="match status" value="1"/>
</dbReference>
<gene>
    <name evidence="12" type="ORF">SEMRO_20_G014420.1</name>
</gene>
<dbReference type="GO" id="GO:0016758">
    <property type="term" value="F:hexosyltransferase activity"/>
    <property type="evidence" value="ECO:0007669"/>
    <property type="project" value="InterPro"/>
</dbReference>
<comment type="caution">
    <text evidence="12">The sequence shown here is derived from an EMBL/GenBank/DDBJ whole genome shotgun (WGS) entry which is preliminary data.</text>
</comment>
<keyword evidence="5" id="KW-0812">Transmembrane</keyword>
<dbReference type="Proteomes" id="UP001153069">
    <property type="component" value="Unassembled WGS sequence"/>
</dbReference>
<accession>A0A9N8DD53</accession>
<dbReference type="PANTHER" id="PTHR11214">
    <property type="entry name" value="BETA-1,3-N-ACETYLGLUCOSAMINYLTRANSFERASE"/>
    <property type="match status" value="1"/>
</dbReference>
<evidence type="ECO:0000256" key="3">
    <source>
        <dbReference type="ARBA" id="ARBA00022676"/>
    </source>
</evidence>
<comment type="similarity">
    <text evidence="2 10">Belongs to the glycosyltransferase 31 family.</text>
</comment>
<keyword evidence="3 10" id="KW-0328">Glycosyltransferase</keyword>
<evidence type="ECO:0000256" key="5">
    <source>
        <dbReference type="ARBA" id="ARBA00022692"/>
    </source>
</evidence>
<evidence type="ECO:0000256" key="7">
    <source>
        <dbReference type="ARBA" id="ARBA00022989"/>
    </source>
</evidence>
<evidence type="ECO:0000256" key="8">
    <source>
        <dbReference type="ARBA" id="ARBA00023034"/>
    </source>
</evidence>
<dbReference type="OrthoDB" id="636261at2759"/>
<comment type="subcellular location">
    <subcellularLocation>
        <location evidence="1 10">Golgi apparatus membrane</location>
        <topology evidence="1 10">Single-pass type II membrane protein</topology>
    </subcellularLocation>
</comment>
<dbReference type="EC" id="2.4.1.-" evidence="10"/>
<evidence type="ECO:0000256" key="4">
    <source>
        <dbReference type="ARBA" id="ARBA00022679"/>
    </source>
</evidence>
<keyword evidence="7" id="KW-1133">Transmembrane helix</keyword>
<evidence type="ECO:0000313" key="12">
    <source>
        <dbReference type="EMBL" id="CAB9497494.1"/>
    </source>
</evidence>
<keyword evidence="8 10" id="KW-0333">Golgi apparatus</keyword>
<feature type="signal peptide" evidence="11">
    <location>
        <begin position="1"/>
        <end position="23"/>
    </location>
</feature>
<organism evidence="12 13">
    <name type="scientific">Seminavis robusta</name>
    <dbReference type="NCBI Taxonomy" id="568900"/>
    <lineage>
        <taxon>Eukaryota</taxon>
        <taxon>Sar</taxon>
        <taxon>Stramenopiles</taxon>
        <taxon>Ochrophyta</taxon>
        <taxon>Bacillariophyta</taxon>
        <taxon>Bacillariophyceae</taxon>
        <taxon>Bacillariophycidae</taxon>
        <taxon>Naviculales</taxon>
        <taxon>Naviculaceae</taxon>
        <taxon>Seminavis</taxon>
    </lineage>
</organism>
<evidence type="ECO:0000256" key="10">
    <source>
        <dbReference type="RuleBase" id="RU363063"/>
    </source>
</evidence>
<dbReference type="InterPro" id="IPR002659">
    <property type="entry name" value="Glyco_trans_31"/>
</dbReference>
<evidence type="ECO:0000256" key="6">
    <source>
        <dbReference type="ARBA" id="ARBA00022968"/>
    </source>
</evidence>
<dbReference type="EMBL" id="CAICTM010000020">
    <property type="protein sequence ID" value="CAB9497494.1"/>
    <property type="molecule type" value="Genomic_DNA"/>
</dbReference>
<evidence type="ECO:0000256" key="1">
    <source>
        <dbReference type="ARBA" id="ARBA00004323"/>
    </source>
</evidence>
<dbReference type="AlphaFoldDB" id="A0A9N8DD53"/>
<evidence type="ECO:0000256" key="11">
    <source>
        <dbReference type="SAM" id="SignalP"/>
    </source>
</evidence>
<keyword evidence="6" id="KW-0735">Signal-anchor</keyword>
<name>A0A9N8DD53_9STRA</name>
<protein>
    <recommendedName>
        <fullName evidence="10">Hexosyltransferase</fullName>
        <ecNumber evidence="10">2.4.1.-</ecNumber>
    </recommendedName>
</protein>
<sequence length="384" mass="43685">MTFSTRFLLVALTVFSITSQIEKAEWVPLRELQMLPPENPTVEGAVDSHTQEKHTECAHPPKIAIGIMSAFDWQVGPGSYDFRELRQLHRDTWMKHSSIRNGQVKVYFVIGNQRHPSQGDSTKAGRNITELHAEMEHYNDIVLLNSTDVHNFGKSNAWYIWAANDMPAEYHIKLDDESYVVMDNLLEALSSTPKQKFLGGAGIRMDRDFPPISNETIKGIPWLRGWGYIMSHDLIQGLVNNCSGLPWNTGGEHEDVYNAIAIQHCGMNDDRLSYLADMKVKSLRSTLSYGCHKEDVLEAIIIHGGMDHGNPFRRIAATTFATLHSIYHPLPGDLTSAWIKWERLRKLYLQDLKACDHKHADWSCNRHWKLASCLHEDETLTQAA</sequence>
<dbReference type="GO" id="GO:0000139">
    <property type="term" value="C:Golgi membrane"/>
    <property type="evidence" value="ECO:0007669"/>
    <property type="project" value="UniProtKB-SubCell"/>
</dbReference>
<dbReference type="Pfam" id="PF01762">
    <property type="entry name" value="Galactosyl_T"/>
    <property type="match status" value="1"/>
</dbReference>